<organism evidence="1 2">
    <name type="scientific">Sparassis crispa</name>
    <dbReference type="NCBI Taxonomy" id="139825"/>
    <lineage>
        <taxon>Eukaryota</taxon>
        <taxon>Fungi</taxon>
        <taxon>Dikarya</taxon>
        <taxon>Basidiomycota</taxon>
        <taxon>Agaricomycotina</taxon>
        <taxon>Agaricomycetes</taxon>
        <taxon>Polyporales</taxon>
        <taxon>Sparassidaceae</taxon>
        <taxon>Sparassis</taxon>
    </lineage>
</organism>
<gene>
    <name evidence="1" type="ORF">SCP_0704840</name>
</gene>
<accession>A0A401GSW0</accession>
<sequence>MDLTVDLANKGDIDLVYLISTSSDPDTYNPLCPKGNLSLLFSARRERYSLIKNLRGAIESRIPDSPLDVHKARPCEPPL</sequence>
<proteinExistence type="predicted"/>
<dbReference type="RefSeq" id="XP_027616210.1">
    <property type="nucleotide sequence ID" value="XM_027760409.1"/>
</dbReference>
<reference evidence="1 2" key="1">
    <citation type="journal article" date="2018" name="Sci. Rep.">
        <title>Genome sequence of the cauliflower mushroom Sparassis crispa (Hanabiratake) and its association with beneficial usage.</title>
        <authorList>
            <person name="Kiyama R."/>
            <person name="Furutani Y."/>
            <person name="Kawaguchi K."/>
            <person name="Nakanishi T."/>
        </authorList>
    </citation>
    <scope>NUCLEOTIDE SEQUENCE [LARGE SCALE GENOMIC DNA]</scope>
</reference>
<dbReference type="InParanoid" id="A0A401GSW0"/>
<dbReference type="Proteomes" id="UP000287166">
    <property type="component" value="Unassembled WGS sequence"/>
</dbReference>
<name>A0A401GSW0_9APHY</name>
<dbReference type="EMBL" id="BFAD01000007">
    <property type="protein sequence ID" value="GBE85297.1"/>
    <property type="molecule type" value="Genomic_DNA"/>
</dbReference>
<keyword evidence="2" id="KW-1185">Reference proteome</keyword>
<evidence type="ECO:0000313" key="2">
    <source>
        <dbReference type="Proteomes" id="UP000287166"/>
    </source>
</evidence>
<dbReference type="GeneID" id="38782214"/>
<dbReference type="AlphaFoldDB" id="A0A401GSW0"/>
<comment type="caution">
    <text evidence="1">The sequence shown here is derived from an EMBL/GenBank/DDBJ whole genome shotgun (WGS) entry which is preliminary data.</text>
</comment>
<protein>
    <submittedName>
        <fullName evidence="1">Uncharacterized protein</fullName>
    </submittedName>
</protein>
<evidence type="ECO:0000313" key="1">
    <source>
        <dbReference type="EMBL" id="GBE85297.1"/>
    </source>
</evidence>